<organism evidence="2 3">
    <name type="scientific">Sulfuricella denitrificans (strain DSM 22764 / NBRC 105220 / skB26)</name>
    <dbReference type="NCBI Taxonomy" id="1163617"/>
    <lineage>
        <taxon>Bacteria</taxon>
        <taxon>Pseudomonadati</taxon>
        <taxon>Pseudomonadota</taxon>
        <taxon>Betaproteobacteria</taxon>
        <taxon>Nitrosomonadales</taxon>
        <taxon>Sulfuricellaceae</taxon>
        <taxon>Sulfuricella</taxon>
    </lineage>
</organism>
<keyword evidence="1" id="KW-0472">Membrane</keyword>
<dbReference type="EMBL" id="AP013066">
    <property type="protein sequence ID" value="BAN34094.1"/>
    <property type="molecule type" value="Genomic_DNA"/>
</dbReference>
<dbReference type="HOGENOM" id="CLU_1440378_0_0_4"/>
<name>S6AHT9_SULDS</name>
<proteinExistence type="predicted"/>
<feature type="transmembrane region" description="Helical" evidence="1">
    <location>
        <begin position="100"/>
        <end position="119"/>
    </location>
</feature>
<protein>
    <submittedName>
        <fullName evidence="2">Uncharacterized protein</fullName>
    </submittedName>
</protein>
<evidence type="ECO:0000313" key="2">
    <source>
        <dbReference type="EMBL" id="BAN34094.1"/>
    </source>
</evidence>
<dbReference type="AlphaFoldDB" id="S6AHT9"/>
<evidence type="ECO:0000313" key="3">
    <source>
        <dbReference type="Proteomes" id="UP000015559"/>
    </source>
</evidence>
<dbReference type="KEGG" id="sdr:SCD_n00245"/>
<keyword evidence="3" id="KW-1185">Reference proteome</keyword>
<reference evidence="2 3" key="1">
    <citation type="journal article" date="2012" name="Appl. Environ. Microbiol.">
        <title>Draft genome sequence of a psychrotolerant sulfur-oxidizing bacterium, Sulfuricella denitrificans skB26, and proteomic insights into cold adaptation.</title>
        <authorList>
            <person name="Watanabe T."/>
            <person name="Kojima H."/>
            <person name="Fukui M."/>
        </authorList>
    </citation>
    <scope>NUCLEOTIDE SEQUENCE [LARGE SCALE GENOMIC DNA]</scope>
    <source>
        <strain evidence="3">skB26</strain>
    </source>
</reference>
<keyword evidence="1" id="KW-0812">Transmembrane</keyword>
<dbReference type="Proteomes" id="UP000015559">
    <property type="component" value="Chromosome"/>
</dbReference>
<accession>S6AHT9</accession>
<gene>
    <name evidence="2" type="ORF">SCD_n00245</name>
</gene>
<dbReference type="STRING" id="1163617.SCD_n00245"/>
<keyword evidence="1" id="KW-1133">Transmembrane helix</keyword>
<sequence length="188" mass="20801">MNMRDLDQLYDSLGRVLAAAENHQQAADRSIQAMNKASANLEHKANTLDGQLSREMTRAMNLAVADVAKALTAQFKTSHELAKQAETCYRNSVRWAAWKVFATATICGVVLILSTAYLMQGTIPPYAEIEALRSEKAYLTKNISELERRGGRVNLSPCSDGSNRRRLCVKIDEQAGAFQNGYRVIAGY</sequence>
<evidence type="ECO:0000256" key="1">
    <source>
        <dbReference type="SAM" id="Phobius"/>
    </source>
</evidence>
<dbReference type="eggNOG" id="ENOG50318IG">
    <property type="taxonomic scope" value="Bacteria"/>
</dbReference>